<protein>
    <submittedName>
        <fullName evidence="10">YIP1 family protein</fullName>
    </submittedName>
</protein>
<evidence type="ECO:0000256" key="6">
    <source>
        <dbReference type="PROSITE-ProRule" id="PRU00504"/>
    </source>
</evidence>
<dbReference type="InterPro" id="IPR011042">
    <property type="entry name" value="6-blade_b-propeller_TolB-like"/>
</dbReference>
<evidence type="ECO:0000256" key="1">
    <source>
        <dbReference type="ARBA" id="ARBA00004141"/>
    </source>
</evidence>
<evidence type="ECO:0000256" key="2">
    <source>
        <dbReference type="ARBA" id="ARBA00022692"/>
    </source>
</evidence>
<dbReference type="InterPro" id="IPR001258">
    <property type="entry name" value="NHL_repeat"/>
</dbReference>
<organism evidence="10 11">
    <name type="scientific">Paracholeplasma manati</name>
    <dbReference type="NCBI Taxonomy" id="591373"/>
    <lineage>
        <taxon>Bacteria</taxon>
        <taxon>Bacillati</taxon>
        <taxon>Mycoplasmatota</taxon>
        <taxon>Mollicutes</taxon>
        <taxon>Acholeplasmatales</taxon>
        <taxon>Acholeplasmataceae</taxon>
        <taxon>Paracholeplasma</taxon>
    </lineage>
</organism>
<feature type="transmembrane region" description="Helical" evidence="7">
    <location>
        <begin position="499"/>
        <end position="520"/>
    </location>
</feature>
<evidence type="ECO:0000256" key="5">
    <source>
        <dbReference type="ARBA" id="ARBA00023136"/>
    </source>
</evidence>
<dbReference type="CDD" id="cd05819">
    <property type="entry name" value="NHL"/>
    <property type="match status" value="1"/>
</dbReference>
<dbReference type="InterPro" id="IPR011990">
    <property type="entry name" value="TPR-like_helical_dom_sf"/>
</dbReference>
<dbReference type="PANTHER" id="PTHR24104">
    <property type="entry name" value="E3 UBIQUITIN-PROTEIN LIGASE NHLRC1-RELATED"/>
    <property type="match status" value="1"/>
</dbReference>
<feature type="transmembrane region" description="Helical" evidence="7">
    <location>
        <begin position="601"/>
        <end position="622"/>
    </location>
</feature>
<proteinExistence type="predicted"/>
<comment type="subcellular location">
    <subcellularLocation>
        <location evidence="1">Membrane</location>
        <topology evidence="1">Multi-pass membrane protein</topology>
    </subcellularLocation>
</comment>
<dbReference type="PROSITE" id="PS51125">
    <property type="entry name" value="NHL"/>
    <property type="match status" value="1"/>
</dbReference>
<dbReference type="RefSeq" id="WP_263607649.1">
    <property type="nucleotide sequence ID" value="NZ_JAOVQM010000001.1"/>
</dbReference>
<keyword evidence="3" id="KW-0677">Repeat</keyword>
<name>A0ABT2Y4Y8_9MOLU</name>
<gene>
    <name evidence="10" type="ORF">N7548_01620</name>
</gene>
<evidence type="ECO:0000256" key="3">
    <source>
        <dbReference type="ARBA" id="ARBA00022737"/>
    </source>
</evidence>
<evidence type="ECO:0000256" key="4">
    <source>
        <dbReference type="ARBA" id="ARBA00022989"/>
    </source>
</evidence>
<evidence type="ECO:0000256" key="7">
    <source>
        <dbReference type="SAM" id="Phobius"/>
    </source>
</evidence>
<dbReference type="Proteomes" id="UP001177160">
    <property type="component" value="Unassembled WGS sequence"/>
</dbReference>
<evidence type="ECO:0000259" key="9">
    <source>
        <dbReference type="Pfam" id="PF04893"/>
    </source>
</evidence>
<feature type="transmembrane region" description="Helical" evidence="7">
    <location>
        <begin position="431"/>
        <end position="450"/>
    </location>
</feature>
<dbReference type="InterPro" id="IPR050952">
    <property type="entry name" value="TRIM-NHL_E3_ligases"/>
</dbReference>
<dbReference type="SUPFAM" id="SSF101898">
    <property type="entry name" value="NHL repeat"/>
    <property type="match status" value="1"/>
</dbReference>
<dbReference type="Pfam" id="PF04893">
    <property type="entry name" value="Yip1"/>
    <property type="match status" value="1"/>
</dbReference>
<evidence type="ECO:0000313" key="10">
    <source>
        <dbReference type="EMBL" id="MCV2231527.1"/>
    </source>
</evidence>
<feature type="transmembrane region" description="Helical" evidence="7">
    <location>
        <begin position="634"/>
        <end position="654"/>
    </location>
</feature>
<feature type="signal peptide" evidence="8">
    <location>
        <begin position="1"/>
        <end position="23"/>
    </location>
</feature>
<feature type="transmembrane region" description="Helical" evidence="7">
    <location>
        <begin position="540"/>
        <end position="561"/>
    </location>
</feature>
<reference evidence="10" key="1">
    <citation type="submission" date="2022-09" db="EMBL/GenBank/DDBJ databases">
        <title>Novel Mycoplasma species identified in domestic and wild animals.</title>
        <authorList>
            <person name="Volokhov D.V."/>
            <person name="Furtak V.A."/>
            <person name="Zagorodnyaya T.A."/>
        </authorList>
    </citation>
    <scope>NUCLEOTIDE SEQUENCE</scope>
    <source>
        <strain evidence="10">Oakley</strain>
    </source>
</reference>
<keyword evidence="8" id="KW-0732">Signal</keyword>
<dbReference type="InterPro" id="IPR006977">
    <property type="entry name" value="Yip1_dom"/>
</dbReference>
<feature type="chain" id="PRO_5046467941" evidence="8">
    <location>
        <begin position="24"/>
        <end position="676"/>
    </location>
</feature>
<feature type="transmembrane region" description="Helical" evidence="7">
    <location>
        <begin position="573"/>
        <end position="595"/>
    </location>
</feature>
<evidence type="ECO:0000256" key="8">
    <source>
        <dbReference type="SAM" id="SignalP"/>
    </source>
</evidence>
<keyword evidence="11" id="KW-1185">Reference proteome</keyword>
<keyword evidence="2 7" id="KW-0812">Transmembrane</keyword>
<evidence type="ECO:0000313" key="11">
    <source>
        <dbReference type="Proteomes" id="UP001177160"/>
    </source>
</evidence>
<keyword evidence="4 7" id="KW-1133">Transmembrane helix</keyword>
<dbReference type="EMBL" id="JAOVQM010000001">
    <property type="protein sequence ID" value="MCV2231527.1"/>
    <property type="molecule type" value="Genomic_DNA"/>
</dbReference>
<dbReference type="SUPFAM" id="SSF48452">
    <property type="entry name" value="TPR-like"/>
    <property type="match status" value="1"/>
</dbReference>
<dbReference type="PANTHER" id="PTHR24104:SF25">
    <property type="entry name" value="PROTEIN LIN-41"/>
    <property type="match status" value="1"/>
</dbReference>
<feature type="repeat" description="NHL" evidence="6">
    <location>
        <begin position="105"/>
        <end position="135"/>
    </location>
</feature>
<sequence>MKKIWLLLLILAHTALLLTPLKANESANGVPYQTFAEDYKRRMIPTQDAYIPYNTYTSFLGYTLNGPEDILLKGDYMYIADTGNKRILKVEKNLTSVEEIGLGILKRPTGVYVDDNLSVYVADFEASLVYVFDALGTLIQTIEKPTAPMFGQNTPYRPYKIDGDVGGNLYIVSEGSYQGIIQLDHVGNFLGFFGANPVKVDLRAVIFKMILSDDVVNNFIKITPQTMSNIAIDPQNRVYTVTRGTNGNSIKRLNISGINRLPRNLNDSAFSNAIAIGPIGNIYTVSDDGFIREYDQEGNLLFMFGGKDSRTYQRGLFNTPVGIVVDDQYNLYVLDRAKNELQVFMPTAFSNIVHEAVDLYQKGFYLDSKAPWEEVLSVNAMFDLAYKGIGHAYYKAEMYEEALDAYALAGYKQGYSDAYWEIRNAWLMDHLSWIFIGAMVAYSVFMVYKFTFAEQVATKWAVYQRKIYKVKLFYDLAFLKHMLKKPLDGFQEIKRYDRIGILSATVLYGVLFLERLFAIFYEGGAFNTHELATFSLANEFIAFMGPIVLFIIANYLVCAVSNGEGRFKDVYKATIFALAPLMLFWPIVVIISRYLTLNEAFIYEASMSILILWSSILMFFMIKDIHNYGVLETIKIILITAFTIVMMVVGFTLLTGLANQLWNFIIEITREVILRG</sequence>
<dbReference type="Gene3D" id="2.120.10.30">
    <property type="entry name" value="TolB, C-terminal domain"/>
    <property type="match status" value="2"/>
</dbReference>
<accession>A0ABT2Y4Y8</accession>
<comment type="caution">
    <text evidence="10">The sequence shown here is derived from an EMBL/GenBank/DDBJ whole genome shotgun (WGS) entry which is preliminary data.</text>
</comment>
<keyword evidence="5 7" id="KW-0472">Membrane</keyword>
<feature type="domain" description="Yip1" evidence="9">
    <location>
        <begin position="481"/>
        <end position="650"/>
    </location>
</feature>